<dbReference type="CDD" id="cd12148">
    <property type="entry name" value="fungal_TF_MHR"/>
    <property type="match status" value="1"/>
</dbReference>
<dbReference type="GeneID" id="30212731"/>
<dbReference type="AlphaFoldDB" id="A0AAJ8KH02"/>
<evidence type="ECO:0000256" key="3">
    <source>
        <dbReference type="SAM" id="Coils"/>
    </source>
</evidence>
<dbReference type="PANTHER" id="PTHR31001">
    <property type="entry name" value="UNCHARACTERIZED TRANSCRIPTIONAL REGULATORY PROTEIN"/>
    <property type="match status" value="1"/>
</dbReference>
<dbReference type="InterPro" id="IPR001138">
    <property type="entry name" value="Zn2Cys6_DnaBD"/>
</dbReference>
<dbReference type="PROSITE" id="PS00463">
    <property type="entry name" value="ZN2_CY6_FUNGAL_1"/>
    <property type="match status" value="1"/>
</dbReference>
<name>A0AAJ8KH02_9TREE</name>
<dbReference type="Pfam" id="PF00172">
    <property type="entry name" value="Zn_clus"/>
    <property type="match status" value="1"/>
</dbReference>
<evidence type="ECO:0000259" key="5">
    <source>
        <dbReference type="PROSITE" id="PS50048"/>
    </source>
</evidence>
<keyword evidence="7" id="KW-1185">Reference proteome</keyword>
<reference evidence="6" key="1">
    <citation type="submission" date="2013-07" db="EMBL/GenBank/DDBJ databases">
        <authorList>
            <consortium name="The Broad Institute Genome Sequencing Platform"/>
            <person name="Cuomo C."/>
            <person name="Litvintseva A."/>
            <person name="Chen Y."/>
            <person name="Heitman J."/>
            <person name="Sun S."/>
            <person name="Springer D."/>
            <person name="Dromer F."/>
            <person name="Young S.K."/>
            <person name="Zeng Q."/>
            <person name="Gargeya S."/>
            <person name="Fitzgerald M."/>
            <person name="Abouelleil A."/>
            <person name="Alvarado L."/>
            <person name="Berlin A.M."/>
            <person name="Chapman S.B."/>
            <person name="Dewar J."/>
            <person name="Goldberg J."/>
            <person name="Griggs A."/>
            <person name="Gujja S."/>
            <person name="Hansen M."/>
            <person name="Howarth C."/>
            <person name="Imamovic A."/>
            <person name="Larimer J."/>
            <person name="McCowan C."/>
            <person name="Murphy C."/>
            <person name="Pearson M."/>
            <person name="Priest M."/>
            <person name="Roberts A."/>
            <person name="Saif S."/>
            <person name="Shea T."/>
            <person name="Sykes S."/>
            <person name="Wortman J."/>
            <person name="Nusbaum C."/>
            <person name="Birren B."/>
        </authorList>
    </citation>
    <scope>NUCLEOTIDE SEQUENCE</scope>
    <source>
        <strain evidence="6">CBS 10118</strain>
    </source>
</reference>
<evidence type="ECO:0000313" key="6">
    <source>
        <dbReference type="EMBL" id="WVW87129.1"/>
    </source>
</evidence>
<dbReference type="SMART" id="SM00066">
    <property type="entry name" value="GAL4"/>
    <property type="match status" value="1"/>
</dbReference>
<evidence type="ECO:0000256" key="2">
    <source>
        <dbReference type="ARBA" id="ARBA00023242"/>
    </source>
</evidence>
<dbReference type="Gene3D" id="4.10.240.10">
    <property type="entry name" value="Zn(2)-C6 fungal-type DNA-binding domain"/>
    <property type="match status" value="1"/>
</dbReference>
<dbReference type="RefSeq" id="XP_065726891.1">
    <property type="nucleotide sequence ID" value="XM_065870819.1"/>
</dbReference>
<dbReference type="PANTHER" id="PTHR31001:SF89">
    <property type="entry name" value="ZN(2)-C6 FUNGAL-TYPE DOMAIN-CONTAINING PROTEIN"/>
    <property type="match status" value="1"/>
</dbReference>
<evidence type="ECO:0000256" key="4">
    <source>
        <dbReference type="SAM" id="MobiDB-lite"/>
    </source>
</evidence>
<protein>
    <recommendedName>
        <fullName evidence="5">Zn(2)-C6 fungal-type domain-containing protein</fullName>
    </recommendedName>
</protein>
<gene>
    <name evidence="6" type="ORF">I302_109186</name>
</gene>
<comment type="subcellular location">
    <subcellularLocation>
        <location evidence="1">Nucleus</location>
    </subcellularLocation>
</comment>
<reference evidence="6" key="2">
    <citation type="submission" date="2024-02" db="EMBL/GenBank/DDBJ databases">
        <title>Comparative genomics of Cryptococcus and Kwoniella reveals pathogenesis evolution and contrasting modes of karyotype evolution via chromosome fusion or intercentromeric recombination.</title>
        <authorList>
            <person name="Coelho M.A."/>
            <person name="David-Palma M."/>
            <person name="Shea T."/>
            <person name="Bowers K."/>
            <person name="McGinley-Smith S."/>
            <person name="Mohammad A.W."/>
            <person name="Gnirke A."/>
            <person name="Yurkov A.M."/>
            <person name="Nowrousian M."/>
            <person name="Sun S."/>
            <person name="Cuomo C.A."/>
            <person name="Heitman J."/>
        </authorList>
    </citation>
    <scope>NUCLEOTIDE SEQUENCE</scope>
    <source>
        <strain evidence="6">CBS 10118</strain>
    </source>
</reference>
<proteinExistence type="predicted"/>
<dbReference type="GO" id="GO:0000981">
    <property type="term" value="F:DNA-binding transcription factor activity, RNA polymerase II-specific"/>
    <property type="evidence" value="ECO:0007669"/>
    <property type="project" value="InterPro"/>
</dbReference>
<accession>A0AAJ8KH02</accession>
<dbReference type="InterPro" id="IPR050613">
    <property type="entry name" value="Sec_Metabolite_Reg"/>
</dbReference>
<dbReference type="SUPFAM" id="SSF57701">
    <property type="entry name" value="Zn2/Cys6 DNA-binding domain"/>
    <property type="match status" value="1"/>
</dbReference>
<dbReference type="PROSITE" id="PS50048">
    <property type="entry name" value="ZN2_CY6_FUNGAL_2"/>
    <property type="match status" value="1"/>
</dbReference>
<dbReference type="GO" id="GO:0008270">
    <property type="term" value="F:zinc ion binding"/>
    <property type="evidence" value="ECO:0007669"/>
    <property type="project" value="InterPro"/>
</dbReference>
<feature type="domain" description="Zn(2)-C6 fungal-type" evidence="5">
    <location>
        <begin position="21"/>
        <end position="54"/>
    </location>
</feature>
<sequence length="611" mass="68479">MQANKKRKATSEDRPARRALSCTECKRRKTKCSALGKVPCDSCLKRGKPEDCRWEGMESEPIVPPPHEAHAANIDQVDALKQQVDRLENLVNTLTNKQTSFSLPHRSPLPDHQYSSSSSDLETAAIDLEHLVVGPGIRPGITETLGSPSKHPQRPPNPSPFPLSSLFSSASFDPDLITVLPQLLPNSPISQKLVESFFEGPIHYSWHLEIKVDPIWFALYLMVLSLSVKFATADQSPLVAATNAQSSDLPTTLYHASIKALQKSDYLSRPQVGHIQVSILYILFLFHPALAGLSPRHALEICKQLYHLLKFMDGTIFKRPGLWRLARNDDTPLPRNNDDGDYLYTAEPAAKSVDQMTEASLSRIGSSFVDTIRSFTSDQNLTLHQIITYDTSLRSVLGLMPSLPDSQNSWMMRTLQCSILYRLIRLHRPTLLRGYKESTWKFSSSACVDSAKVILRVQRDISLCPDLRPAFMRRWIMGSVIVLAIHTILTGDQAQEVLEQVQRSCIGTFAELLLPITAILNTAGQYRQHMQDSRTNLDINQFFTQVKDKLSSTGGDVNNTQQNGSDSFFDLDYDFNFDFDFTSIPNLDMSALQNDPGSSTGSWENMQWGLI</sequence>
<dbReference type="KEGG" id="kbi:30212731"/>
<keyword evidence="2" id="KW-0539">Nucleus</keyword>
<dbReference type="EMBL" id="CP144548">
    <property type="protein sequence ID" value="WVW87129.1"/>
    <property type="molecule type" value="Genomic_DNA"/>
</dbReference>
<dbReference type="GO" id="GO:0005634">
    <property type="term" value="C:nucleus"/>
    <property type="evidence" value="ECO:0007669"/>
    <property type="project" value="UniProtKB-SubCell"/>
</dbReference>
<feature type="region of interest" description="Disordered" evidence="4">
    <location>
        <begin position="139"/>
        <end position="160"/>
    </location>
</feature>
<organism evidence="6 7">
    <name type="scientific">Kwoniella bestiolae CBS 10118</name>
    <dbReference type="NCBI Taxonomy" id="1296100"/>
    <lineage>
        <taxon>Eukaryota</taxon>
        <taxon>Fungi</taxon>
        <taxon>Dikarya</taxon>
        <taxon>Basidiomycota</taxon>
        <taxon>Agaricomycotina</taxon>
        <taxon>Tremellomycetes</taxon>
        <taxon>Tremellales</taxon>
        <taxon>Cryptococcaceae</taxon>
        <taxon>Kwoniella</taxon>
    </lineage>
</organism>
<feature type="coiled-coil region" evidence="3">
    <location>
        <begin position="70"/>
        <end position="97"/>
    </location>
</feature>
<keyword evidence="3" id="KW-0175">Coiled coil</keyword>
<dbReference type="Proteomes" id="UP000092730">
    <property type="component" value="Chromosome 8"/>
</dbReference>
<dbReference type="CDD" id="cd00067">
    <property type="entry name" value="GAL4"/>
    <property type="match status" value="1"/>
</dbReference>
<evidence type="ECO:0000256" key="1">
    <source>
        <dbReference type="ARBA" id="ARBA00004123"/>
    </source>
</evidence>
<dbReference type="InterPro" id="IPR036864">
    <property type="entry name" value="Zn2-C6_fun-type_DNA-bd_sf"/>
</dbReference>
<evidence type="ECO:0000313" key="7">
    <source>
        <dbReference type="Proteomes" id="UP000092730"/>
    </source>
</evidence>